<feature type="non-terminal residue" evidence="1">
    <location>
        <position position="243"/>
    </location>
</feature>
<evidence type="ECO:0000313" key="1">
    <source>
        <dbReference type="EMBL" id="GAI58684.1"/>
    </source>
</evidence>
<organism evidence="1">
    <name type="scientific">marine sediment metagenome</name>
    <dbReference type="NCBI Taxonomy" id="412755"/>
    <lineage>
        <taxon>unclassified sequences</taxon>
        <taxon>metagenomes</taxon>
        <taxon>ecological metagenomes</taxon>
    </lineage>
</organism>
<name>X1RT56_9ZZZZ</name>
<sequence length="243" mass="24953">MTCGQSANNKAAFKVRFRTNASNSAEYAYVDDVEISGTSFEPVHDVAVMAITAPASVVAGDIATIDVTVENQGTFNETFDVTLTDTPPPQGGTAGVVTDSPQTITLGPGISITVSFPWDTVGATPGGHTLVATAVLVTDEDMADNSLSTTSTVVEAGSTVYVSNIVMAIISGKKYSATAIVEIFDALGGVEGATVVGDWYFKGVLRLSGVTEETGANGTAMLTSLETPAKTGDTFTFTVTDVA</sequence>
<protein>
    <recommendedName>
        <fullName evidence="2">CARDB domain-containing protein</fullName>
    </recommendedName>
</protein>
<gene>
    <name evidence="1" type="ORF">S06H3_53911</name>
</gene>
<accession>X1RT56</accession>
<comment type="caution">
    <text evidence="1">The sequence shown here is derived from an EMBL/GenBank/DDBJ whole genome shotgun (WGS) entry which is preliminary data.</text>
</comment>
<dbReference type="AlphaFoldDB" id="X1RT56"/>
<dbReference type="EMBL" id="BARV01034421">
    <property type="protein sequence ID" value="GAI58684.1"/>
    <property type="molecule type" value="Genomic_DNA"/>
</dbReference>
<reference evidence="1" key="1">
    <citation type="journal article" date="2014" name="Front. Microbiol.">
        <title>High frequency of phylogenetically diverse reductive dehalogenase-homologous genes in deep subseafloor sedimentary metagenomes.</title>
        <authorList>
            <person name="Kawai M."/>
            <person name="Futagami T."/>
            <person name="Toyoda A."/>
            <person name="Takaki Y."/>
            <person name="Nishi S."/>
            <person name="Hori S."/>
            <person name="Arai W."/>
            <person name="Tsubouchi T."/>
            <person name="Morono Y."/>
            <person name="Uchiyama I."/>
            <person name="Ito T."/>
            <person name="Fujiyama A."/>
            <person name="Inagaki F."/>
            <person name="Takami H."/>
        </authorList>
    </citation>
    <scope>NUCLEOTIDE SEQUENCE</scope>
    <source>
        <strain evidence="1">Expedition CK06-06</strain>
    </source>
</reference>
<dbReference type="Gene3D" id="2.60.40.10">
    <property type="entry name" value="Immunoglobulins"/>
    <property type="match status" value="1"/>
</dbReference>
<dbReference type="InterPro" id="IPR013783">
    <property type="entry name" value="Ig-like_fold"/>
</dbReference>
<evidence type="ECO:0008006" key="2">
    <source>
        <dbReference type="Google" id="ProtNLM"/>
    </source>
</evidence>
<proteinExistence type="predicted"/>